<evidence type="ECO:0000313" key="2">
    <source>
        <dbReference type="EMBL" id="PCC48156.1"/>
    </source>
</evidence>
<evidence type="ECO:0000313" key="1">
    <source>
        <dbReference type="EMBL" id="PCC43894.1"/>
    </source>
</evidence>
<comment type="caution">
    <text evidence="2">The sequence shown here is derived from an EMBL/GenBank/DDBJ whole genome shotgun (WGS) entry which is preliminary data.</text>
</comment>
<sequence length="230" mass="24820">MSGSNSVSDSDESSILKDYFDAYASANPDTMRSAAENAANGSVAQKYITHQSNIAEAYGASGYDRYVQDAKYSDESVSICGEGDDCGEYADFSYENSKLSSFTIDGNDISDRISLGDGSIVKSKEVAGFEVLSSYQTVEGSLMAVVRFHAYDRPISFSYTATYRKPSGQQIEDVDSYLPSRVAADSNQLAIVIFPNSDNGGNLHLKFATDDDEEGGELIVETVDVPLSQN</sequence>
<name>A0A2A3Z993_BREAU</name>
<protein>
    <submittedName>
        <fullName evidence="2">Uncharacterized protein</fullName>
    </submittedName>
</protein>
<dbReference type="Proteomes" id="UP000217564">
    <property type="component" value="Unassembled WGS sequence"/>
</dbReference>
<dbReference type="RefSeq" id="WP_096161402.1">
    <property type="nucleotide sequence ID" value="NZ_JABUXX010000003.1"/>
</dbReference>
<dbReference type="AlphaFoldDB" id="A0A2A3Z993"/>
<dbReference type="EMBL" id="NRGP01000002">
    <property type="protein sequence ID" value="PCC48156.1"/>
    <property type="molecule type" value="Genomic_DNA"/>
</dbReference>
<reference evidence="3 4" key="1">
    <citation type="journal article" date="2017" name="Elife">
        <title>Extensive horizontal gene transfer in cheese-associated bacteria.</title>
        <authorList>
            <person name="Bonham K.S."/>
            <person name="Wolfe B.E."/>
            <person name="Dutton R.J."/>
        </authorList>
    </citation>
    <scope>NUCLEOTIDE SEQUENCE [LARGE SCALE GENOMIC DNA]</scope>
    <source>
        <strain evidence="2 3">947_7</strain>
        <strain evidence="1 4">962_8</strain>
    </source>
</reference>
<organism evidence="2 3">
    <name type="scientific">Brevibacterium aurantiacum</name>
    <dbReference type="NCBI Taxonomy" id="273384"/>
    <lineage>
        <taxon>Bacteria</taxon>
        <taxon>Bacillati</taxon>
        <taxon>Actinomycetota</taxon>
        <taxon>Actinomycetes</taxon>
        <taxon>Micrococcales</taxon>
        <taxon>Brevibacteriaceae</taxon>
        <taxon>Brevibacterium</taxon>
    </lineage>
</organism>
<evidence type="ECO:0000313" key="4">
    <source>
        <dbReference type="Proteomes" id="UP000218620"/>
    </source>
</evidence>
<dbReference type="Proteomes" id="UP000218620">
    <property type="component" value="Unassembled WGS sequence"/>
</dbReference>
<evidence type="ECO:0000313" key="3">
    <source>
        <dbReference type="Proteomes" id="UP000217564"/>
    </source>
</evidence>
<dbReference type="EMBL" id="NRGQ01000005">
    <property type="protein sequence ID" value="PCC43894.1"/>
    <property type="molecule type" value="Genomic_DNA"/>
</dbReference>
<accession>A0A2A3Z993</accession>
<gene>
    <name evidence="2" type="ORF">CIK64_00155</name>
    <name evidence="1" type="ORF">CIK65_04685</name>
</gene>
<proteinExistence type="predicted"/>